<feature type="region of interest" description="Disordered" evidence="1">
    <location>
        <begin position="1"/>
        <end position="20"/>
    </location>
</feature>
<dbReference type="OrthoDB" id="2314769at2759"/>
<protein>
    <submittedName>
        <fullName evidence="3">5246_t:CDS:1</fullName>
    </submittedName>
</protein>
<dbReference type="Gene3D" id="1.25.40.10">
    <property type="entry name" value="Tetratricopeptide repeat domain"/>
    <property type="match status" value="1"/>
</dbReference>
<feature type="domain" description="Tyrosine-protein kinase catalytic" evidence="2">
    <location>
        <begin position="225"/>
        <end position="425"/>
    </location>
</feature>
<dbReference type="InterPro" id="IPR036537">
    <property type="entry name" value="Adaptor_Cbl_N_dom_sf"/>
</dbReference>
<dbReference type="InterPro" id="IPR011009">
    <property type="entry name" value="Kinase-like_dom_sf"/>
</dbReference>
<dbReference type="SUPFAM" id="SSF56112">
    <property type="entry name" value="Protein kinase-like (PK-like)"/>
    <property type="match status" value="1"/>
</dbReference>
<dbReference type="InterPro" id="IPR020635">
    <property type="entry name" value="Tyr_kinase_cat_dom"/>
</dbReference>
<dbReference type="Gene3D" id="1.20.930.20">
    <property type="entry name" value="Adaptor protein Cbl, N-terminal domain"/>
    <property type="match status" value="1"/>
</dbReference>
<comment type="caution">
    <text evidence="3">The sequence shown here is derived from an EMBL/GenBank/DDBJ whole genome shotgun (WGS) entry which is preliminary data.</text>
</comment>
<dbReference type="SMART" id="SM00671">
    <property type="entry name" value="SEL1"/>
    <property type="match status" value="2"/>
</dbReference>
<accession>A0A9N8ZXX1</accession>
<dbReference type="SUPFAM" id="SSF81901">
    <property type="entry name" value="HCP-like"/>
    <property type="match status" value="1"/>
</dbReference>
<dbReference type="InterPro" id="IPR011990">
    <property type="entry name" value="TPR-like_helical_dom_sf"/>
</dbReference>
<feature type="compositionally biased region" description="Low complexity" evidence="1">
    <location>
        <begin position="10"/>
        <end position="20"/>
    </location>
</feature>
<keyword evidence="4" id="KW-1185">Reference proteome</keyword>
<sequence length="639" mass="73212">MDSEVPSEVTTPSNSHSHTNTIGEMLPFAAAACQVANKIVEMVEAAQRYKEVCKDLSKRIEKATTRIRENPPTKDASLMIQVSYQHYKQILDEIAQYIRDLIKPGTFSRKSLIRIKALVKSNDMLDYHGDLIERLDIAIQDLQLDTCTNKQVNEIKNKVDQNLYISRKPSSDIKDTAATFDTFSEKINLNFAQIALLTKDADFKEESIYVDPLSVEEDDDTEIRGKIKKMLFNGSDAVAVRKVQTSDIAEATRRAMILNKLGTCKYIESFKGLMKKSEESYVVHVVTEWAANYDLEKYLHSDVNISWIQKLKFAEDEDLTVKLSNFDIAYFPSEATTSYKSDNIRRPIFLIPKKWMYIVMWEIAVRKVPFYQITNNMEVSEKIKKGDRPSPVPNDLIPEYQRIMELGWAQNLCHRPSMHAITHELQLLCKNEGALSFNILSISEKPDFDFKTEYEKIKEIKSDQSHTLPPWKDVTTAITKKNYEEAIEGLKLYAKSDAKEAYLARYHAGELLYEGHDGVPQDEFQAMVYLREAADHLPASSFTPLAQYLYADICLRGTLYDWINGMMYLKMAVRVSEKNALFLYGNILWNGEHGEQINHAKAEEMFKLSWSLGNERAGEMLKRIEAAKIQAAEKSTAQN</sequence>
<name>A0A9N8ZXX1_9GLOM</name>
<organism evidence="3 4">
    <name type="scientific">Ambispora gerdemannii</name>
    <dbReference type="NCBI Taxonomy" id="144530"/>
    <lineage>
        <taxon>Eukaryota</taxon>
        <taxon>Fungi</taxon>
        <taxon>Fungi incertae sedis</taxon>
        <taxon>Mucoromycota</taxon>
        <taxon>Glomeromycotina</taxon>
        <taxon>Glomeromycetes</taxon>
        <taxon>Archaeosporales</taxon>
        <taxon>Ambisporaceae</taxon>
        <taxon>Ambispora</taxon>
    </lineage>
</organism>
<dbReference type="InterPro" id="IPR006597">
    <property type="entry name" value="Sel1-like"/>
</dbReference>
<dbReference type="GO" id="GO:0004713">
    <property type="term" value="F:protein tyrosine kinase activity"/>
    <property type="evidence" value="ECO:0007669"/>
    <property type="project" value="InterPro"/>
</dbReference>
<dbReference type="CDD" id="cd21037">
    <property type="entry name" value="MLKL_NTD"/>
    <property type="match status" value="1"/>
</dbReference>
<dbReference type="GO" id="GO:0007166">
    <property type="term" value="P:cell surface receptor signaling pathway"/>
    <property type="evidence" value="ECO:0007669"/>
    <property type="project" value="InterPro"/>
</dbReference>
<evidence type="ECO:0000256" key="1">
    <source>
        <dbReference type="SAM" id="MobiDB-lite"/>
    </source>
</evidence>
<dbReference type="SMART" id="SM00219">
    <property type="entry name" value="TyrKc"/>
    <property type="match status" value="1"/>
</dbReference>
<dbReference type="EMBL" id="CAJVPL010000586">
    <property type="protein sequence ID" value="CAG8512321.1"/>
    <property type="molecule type" value="Genomic_DNA"/>
</dbReference>
<evidence type="ECO:0000313" key="4">
    <source>
        <dbReference type="Proteomes" id="UP000789831"/>
    </source>
</evidence>
<reference evidence="3" key="1">
    <citation type="submission" date="2021-06" db="EMBL/GenBank/DDBJ databases">
        <authorList>
            <person name="Kallberg Y."/>
            <person name="Tangrot J."/>
            <person name="Rosling A."/>
        </authorList>
    </citation>
    <scope>NUCLEOTIDE SEQUENCE</scope>
    <source>
        <strain evidence="3">MT106</strain>
    </source>
</reference>
<dbReference type="Proteomes" id="UP000789831">
    <property type="component" value="Unassembled WGS sequence"/>
</dbReference>
<proteinExistence type="predicted"/>
<evidence type="ECO:0000313" key="3">
    <source>
        <dbReference type="EMBL" id="CAG8512321.1"/>
    </source>
</evidence>
<dbReference type="Gene3D" id="1.10.510.10">
    <property type="entry name" value="Transferase(Phosphotransferase) domain 1"/>
    <property type="match status" value="1"/>
</dbReference>
<dbReference type="InterPro" id="IPR059179">
    <property type="entry name" value="MLKL-like_MCAfunc"/>
</dbReference>
<gene>
    <name evidence="3" type="ORF">AGERDE_LOCUS4806</name>
</gene>
<evidence type="ECO:0000259" key="2">
    <source>
        <dbReference type="SMART" id="SM00219"/>
    </source>
</evidence>
<dbReference type="InterPro" id="IPR001245">
    <property type="entry name" value="Ser-Thr/Tyr_kinase_cat_dom"/>
</dbReference>
<dbReference type="Pfam" id="PF07714">
    <property type="entry name" value="PK_Tyr_Ser-Thr"/>
    <property type="match status" value="1"/>
</dbReference>
<dbReference type="AlphaFoldDB" id="A0A9N8ZXX1"/>